<dbReference type="Pfam" id="PF22725">
    <property type="entry name" value="GFO_IDH_MocA_C3"/>
    <property type="match status" value="1"/>
</dbReference>
<keyword evidence="2" id="KW-0560">Oxidoreductase</keyword>
<evidence type="ECO:0000313" key="6">
    <source>
        <dbReference type="Proteomes" id="UP000576969"/>
    </source>
</evidence>
<dbReference type="RefSeq" id="WP_179488110.1">
    <property type="nucleotide sequence ID" value="NZ_JACCBV010000001.1"/>
</dbReference>
<dbReference type="SUPFAM" id="SSF51735">
    <property type="entry name" value="NAD(P)-binding Rossmann-fold domains"/>
    <property type="match status" value="1"/>
</dbReference>
<reference evidence="5 6" key="1">
    <citation type="submission" date="2020-07" db="EMBL/GenBank/DDBJ databases">
        <title>Sequencing the genomes of 1000 actinobacteria strains.</title>
        <authorList>
            <person name="Klenk H.-P."/>
        </authorList>
    </citation>
    <scope>NUCLEOTIDE SEQUENCE [LARGE SCALE GENOMIC DNA]</scope>
    <source>
        <strain evidence="5 6">DSM 24662</strain>
    </source>
</reference>
<protein>
    <submittedName>
        <fullName evidence="5">Putative dehydrogenase</fullName>
    </submittedName>
</protein>
<evidence type="ECO:0000256" key="1">
    <source>
        <dbReference type="ARBA" id="ARBA00010928"/>
    </source>
</evidence>
<dbReference type="AlphaFoldDB" id="A0A7Y9GM59"/>
<evidence type="ECO:0000313" key="5">
    <source>
        <dbReference type="EMBL" id="NYE19039.1"/>
    </source>
</evidence>
<feature type="domain" description="GFO/IDH/MocA-like oxidoreductase" evidence="4">
    <location>
        <begin position="139"/>
        <end position="225"/>
    </location>
</feature>
<comment type="similarity">
    <text evidence="1">Belongs to the Gfo/Idh/MocA family.</text>
</comment>
<comment type="caution">
    <text evidence="5">The sequence shown here is derived from an EMBL/GenBank/DDBJ whole genome shotgun (WGS) entry which is preliminary data.</text>
</comment>
<proteinExistence type="inferred from homology"/>
<accession>A0A7Y9GM59</accession>
<dbReference type="Gene3D" id="3.40.50.720">
    <property type="entry name" value="NAD(P)-binding Rossmann-like Domain"/>
    <property type="match status" value="1"/>
</dbReference>
<dbReference type="InterPro" id="IPR036291">
    <property type="entry name" value="NAD(P)-bd_dom_sf"/>
</dbReference>
<organism evidence="5 6">
    <name type="scientific">Microbacterium immunditiarum</name>
    <dbReference type="NCBI Taxonomy" id="337480"/>
    <lineage>
        <taxon>Bacteria</taxon>
        <taxon>Bacillati</taxon>
        <taxon>Actinomycetota</taxon>
        <taxon>Actinomycetes</taxon>
        <taxon>Micrococcales</taxon>
        <taxon>Microbacteriaceae</taxon>
        <taxon>Microbacterium</taxon>
    </lineage>
</organism>
<sequence>MRVGFAGLAASHPFADLRSARGAGVAELLLWSPDEPARRERFLADGDVNEATDLEELVAARPDVVIVSARPSDVPSRVEAVLDAGIPCFAHKTVAADATDVARLRRVVAGREHRFASSSVLRFAPAVRRLAAEIAEDRVLAITVEVAHGIADFLTPERNWQDDPAQGGGTAVSMGAHAFDIASALLGASLRGVGGAVSRRLAAASRSEDVATLVGLGPAGELVTAQVLGALDIERYRVRVQCADREIAVEIDGSIDPHVELGYRDCFDAVVGAARKGRSPISGDTACDVVEATVSAATVARAAS</sequence>
<gene>
    <name evidence="5" type="ORF">BJ991_001067</name>
</gene>
<dbReference type="InterPro" id="IPR051317">
    <property type="entry name" value="Gfo/Idh/MocA_oxidoreduct"/>
</dbReference>
<dbReference type="Gene3D" id="3.30.360.10">
    <property type="entry name" value="Dihydrodipicolinate Reductase, domain 2"/>
    <property type="match status" value="1"/>
</dbReference>
<dbReference type="Proteomes" id="UP000576969">
    <property type="component" value="Unassembled WGS sequence"/>
</dbReference>
<name>A0A7Y9GM59_9MICO</name>
<dbReference type="PANTHER" id="PTHR43708:SF5">
    <property type="entry name" value="CONSERVED EXPRESSED OXIDOREDUCTASE (EUROFUNG)-RELATED"/>
    <property type="match status" value="1"/>
</dbReference>
<evidence type="ECO:0000259" key="4">
    <source>
        <dbReference type="Pfam" id="PF22725"/>
    </source>
</evidence>
<dbReference type="GO" id="GO:0016491">
    <property type="term" value="F:oxidoreductase activity"/>
    <property type="evidence" value="ECO:0007669"/>
    <property type="project" value="UniProtKB-KW"/>
</dbReference>
<dbReference type="InterPro" id="IPR055170">
    <property type="entry name" value="GFO_IDH_MocA-like_dom"/>
</dbReference>
<keyword evidence="6" id="KW-1185">Reference proteome</keyword>
<evidence type="ECO:0000256" key="3">
    <source>
        <dbReference type="ARBA" id="ARBA00023027"/>
    </source>
</evidence>
<dbReference type="PANTHER" id="PTHR43708">
    <property type="entry name" value="CONSERVED EXPRESSED OXIDOREDUCTASE (EUROFUNG)"/>
    <property type="match status" value="1"/>
</dbReference>
<dbReference type="EMBL" id="JACCBV010000001">
    <property type="protein sequence ID" value="NYE19039.1"/>
    <property type="molecule type" value="Genomic_DNA"/>
</dbReference>
<dbReference type="SUPFAM" id="SSF55347">
    <property type="entry name" value="Glyceraldehyde-3-phosphate dehydrogenase-like, C-terminal domain"/>
    <property type="match status" value="1"/>
</dbReference>
<evidence type="ECO:0000256" key="2">
    <source>
        <dbReference type="ARBA" id="ARBA00023002"/>
    </source>
</evidence>
<keyword evidence="3" id="KW-0520">NAD</keyword>